<dbReference type="PROSITE" id="PS50850">
    <property type="entry name" value="MFS"/>
    <property type="match status" value="1"/>
</dbReference>
<dbReference type="SUPFAM" id="SSF103473">
    <property type="entry name" value="MFS general substrate transporter"/>
    <property type="match status" value="1"/>
</dbReference>
<gene>
    <name evidence="12" type="ORF">QWZ10_11165</name>
</gene>
<keyword evidence="13" id="KW-1185">Reference proteome</keyword>
<evidence type="ECO:0000313" key="12">
    <source>
        <dbReference type="EMBL" id="MDN3712218.1"/>
    </source>
</evidence>
<evidence type="ECO:0000256" key="8">
    <source>
        <dbReference type="ARBA" id="ARBA00022989"/>
    </source>
</evidence>
<dbReference type="PROSITE" id="PS00216">
    <property type="entry name" value="SUGAR_TRANSPORT_1"/>
    <property type="match status" value="1"/>
</dbReference>
<dbReference type="RefSeq" id="WP_377687705.1">
    <property type="nucleotide sequence ID" value="NZ_JBHMDZ010000046.1"/>
</dbReference>
<feature type="transmembrane region" description="Helical" evidence="10">
    <location>
        <begin position="207"/>
        <end position="229"/>
    </location>
</feature>
<evidence type="ECO:0000256" key="10">
    <source>
        <dbReference type="RuleBase" id="RU365088"/>
    </source>
</evidence>
<feature type="transmembrane region" description="Helical" evidence="10">
    <location>
        <begin position="306"/>
        <end position="325"/>
    </location>
</feature>
<dbReference type="InterPro" id="IPR004812">
    <property type="entry name" value="Efflux_drug-R_Bcr/CmlA"/>
</dbReference>
<evidence type="ECO:0000259" key="11">
    <source>
        <dbReference type="PROSITE" id="PS50850"/>
    </source>
</evidence>
<feature type="transmembrane region" description="Helical" evidence="10">
    <location>
        <begin position="279"/>
        <end position="300"/>
    </location>
</feature>
<keyword evidence="10" id="KW-0997">Cell inner membrane</keyword>
<reference evidence="13" key="1">
    <citation type="journal article" date="2019" name="Int. J. Syst. Evol. Microbiol.">
        <title>The Global Catalogue of Microorganisms (GCM) 10K type strain sequencing project: providing services to taxonomists for standard genome sequencing and annotation.</title>
        <authorList>
            <consortium name="The Broad Institute Genomics Platform"/>
            <consortium name="The Broad Institute Genome Sequencing Center for Infectious Disease"/>
            <person name="Wu L."/>
            <person name="Ma J."/>
        </authorList>
    </citation>
    <scope>NUCLEOTIDE SEQUENCE [LARGE SCALE GENOMIC DNA]</scope>
    <source>
        <strain evidence="13">CECT 8482</strain>
    </source>
</reference>
<dbReference type="CDD" id="cd17320">
    <property type="entry name" value="MFS_MdfA_MDR_like"/>
    <property type="match status" value="1"/>
</dbReference>
<evidence type="ECO:0000256" key="7">
    <source>
        <dbReference type="ARBA" id="ARBA00022692"/>
    </source>
</evidence>
<organism evidence="12 13">
    <name type="scientific">Paracoccus cavernae</name>
    <dbReference type="NCBI Taxonomy" id="1571207"/>
    <lineage>
        <taxon>Bacteria</taxon>
        <taxon>Pseudomonadati</taxon>
        <taxon>Pseudomonadota</taxon>
        <taxon>Alphaproteobacteria</taxon>
        <taxon>Rhodobacterales</taxon>
        <taxon>Paracoccaceae</taxon>
        <taxon>Paracoccus</taxon>
    </lineage>
</organism>
<dbReference type="EMBL" id="JAUFRC010000001">
    <property type="protein sequence ID" value="MDN3712218.1"/>
    <property type="molecule type" value="Genomic_DNA"/>
</dbReference>
<protein>
    <recommendedName>
        <fullName evidence="10">Bcr/CflA family efflux transporter</fullName>
    </recommendedName>
</protein>
<evidence type="ECO:0000313" key="13">
    <source>
        <dbReference type="Proteomes" id="UP001243846"/>
    </source>
</evidence>
<dbReference type="Proteomes" id="UP001243846">
    <property type="component" value="Unassembled WGS sequence"/>
</dbReference>
<dbReference type="InterPro" id="IPR001958">
    <property type="entry name" value="Tet-R_TetA/multi-R_MdtG-like"/>
</dbReference>
<keyword evidence="8 10" id="KW-1133">Transmembrane helix</keyword>
<evidence type="ECO:0000256" key="2">
    <source>
        <dbReference type="ARBA" id="ARBA00004651"/>
    </source>
</evidence>
<feature type="transmembrane region" description="Helical" evidence="10">
    <location>
        <begin position="249"/>
        <end position="267"/>
    </location>
</feature>
<feature type="transmembrane region" description="Helical" evidence="10">
    <location>
        <begin position="337"/>
        <end position="364"/>
    </location>
</feature>
<dbReference type="PRINTS" id="PR01035">
    <property type="entry name" value="TCRTETA"/>
</dbReference>
<accession>A0ABT8D609</accession>
<evidence type="ECO:0000256" key="4">
    <source>
        <dbReference type="ARBA" id="ARBA00007520"/>
    </source>
</evidence>
<evidence type="ECO:0000256" key="6">
    <source>
        <dbReference type="ARBA" id="ARBA00022475"/>
    </source>
</evidence>
<dbReference type="InterPro" id="IPR036259">
    <property type="entry name" value="MFS_trans_sf"/>
</dbReference>
<dbReference type="PANTHER" id="PTHR43124">
    <property type="entry name" value="PURINE EFFLUX PUMP PBUE"/>
    <property type="match status" value="1"/>
</dbReference>
<dbReference type="Gene3D" id="1.20.1720.10">
    <property type="entry name" value="Multidrug resistance protein D"/>
    <property type="match status" value="1"/>
</dbReference>
<comment type="subcellular location">
    <subcellularLocation>
        <location evidence="10">Cell inner membrane</location>
        <topology evidence="10">Multi-pass membrane protein</topology>
    </subcellularLocation>
    <subcellularLocation>
        <location evidence="2">Cell membrane</location>
        <topology evidence="2">Multi-pass membrane protein</topology>
    </subcellularLocation>
</comment>
<name>A0ABT8D609_9RHOB</name>
<sequence>MTGAKGAARSAPHIATLVLISGLAALSLNVFLPSLPGMARHFEVDYATMQLSVSAYLGVGALMQLASGPISDLFGRRPVMLVALVVFLLATIGTVFAPDAQSFLAFRLTQAVITAGFVISRAMVRDLVTGENAASLLGYVTMGMSIVPMIAPVFGGILDEAFGWQANFVLMGACGLAVFLLCWFDLGETAQVSSQPFKSQLSSYGALARSGLFWGYAATITLASGSFFAYLGGAPFVGSEVFNLTSSQVGYWFAAPSLGYALGNYISGRFAMRIGMRHLITAGVLVSTVALGLAFLADLSGLHQPLIFFGSVAALGLGNGLLLPSANAGMMSVRPELAGTAAGLGGAMSVAGGAALAALAGALLHDDSGALPLLAVMLASAVASVATVIYTLNRSKRP</sequence>
<feature type="transmembrane region" description="Helical" evidence="10">
    <location>
        <begin position="47"/>
        <end position="66"/>
    </location>
</feature>
<evidence type="ECO:0000256" key="9">
    <source>
        <dbReference type="ARBA" id="ARBA00023136"/>
    </source>
</evidence>
<feature type="domain" description="Major facilitator superfamily (MFS) profile" evidence="11">
    <location>
        <begin position="13"/>
        <end position="396"/>
    </location>
</feature>
<feature type="transmembrane region" description="Helical" evidence="10">
    <location>
        <begin position="136"/>
        <end position="158"/>
    </location>
</feature>
<comment type="similarity">
    <text evidence="4">Belongs to the major facilitator superfamily. TCR/Tet family.</text>
</comment>
<dbReference type="InterPro" id="IPR050189">
    <property type="entry name" value="MFS_Efflux_Transporters"/>
</dbReference>
<comment type="function">
    <text evidence="1">Resistance to tetracycline by an active tetracycline efflux. This is an energy-dependent process that decreases the accumulation of the antibiotic in whole cells. This protein functions as a metal-tetracycline/H(+) antiporter.</text>
</comment>
<keyword evidence="7 10" id="KW-0812">Transmembrane</keyword>
<proteinExistence type="inferred from homology"/>
<keyword evidence="6" id="KW-1003">Cell membrane</keyword>
<dbReference type="InterPro" id="IPR011701">
    <property type="entry name" value="MFS"/>
</dbReference>
<evidence type="ECO:0000256" key="3">
    <source>
        <dbReference type="ARBA" id="ARBA00006236"/>
    </source>
</evidence>
<feature type="transmembrane region" description="Helical" evidence="10">
    <location>
        <begin position="12"/>
        <end position="35"/>
    </location>
</feature>
<keyword evidence="9 10" id="KW-0472">Membrane</keyword>
<feature type="transmembrane region" description="Helical" evidence="10">
    <location>
        <begin position="103"/>
        <end position="124"/>
    </location>
</feature>
<comment type="similarity">
    <text evidence="3 10">Belongs to the major facilitator superfamily. Bcr/CmlA family.</text>
</comment>
<evidence type="ECO:0000256" key="5">
    <source>
        <dbReference type="ARBA" id="ARBA00022448"/>
    </source>
</evidence>
<dbReference type="InterPro" id="IPR020846">
    <property type="entry name" value="MFS_dom"/>
</dbReference>
<dbReference type="PANTHER" id="PTHR43124:SF3">
    <property type="entry name" value="CHLORAMPHENICOL EFFLUX PUMP RV0191"/>
    <property type="match status" value="1"/>
</dbReference>
<dbReference type="Pfam" id="PF07690">
    <property type="entry name" value="MFS_1"/>
    <property type="match status" value="1"/>
</dbReference>
<feature type="transmembrane region" description="Helical" evidence="10">
    <location>
        <begin position="78"/>
        <end position="97"/>
    </location>
</feature>
<feature type="transmembrane region" description="Helical" evidence="10">
    <location>
        <begin position="370"/>
        <end position="392"/>
    </location>
</feature>
<comment type="caution">
    <text evidence="12">The sequence shown here is derived from an EMBL/GenBank/DDBJ whole genome shotgun (WGS) entry which is preliminary data.</text>
</comment>
<feature type="transmembrane region" description="Helical" evidence="10">
    <location>
        <begin position="164"/>
        <end position="186"/>
    </location>
</feature>
<dbReference type="NCBIfam" id="TIGR00710">
    <property type="entry name" value="efflux_Bcr_CflA"/>
    <property type="match status" value="1"/>
</dbReference>
<keyword evidence="5 10" id="KW-0813">Transport</keyword>
<dbReference type="InterPro" id="IPR005829">
    <property type="entry name" value="Sugar_transporter_CS"/>
</dbReference>
<evidence type="ECO:0000256" key="1">
    <source>
        <dbReference type="ARBA" id="ARBA00003279"/>
    </source>
</evidence>